<dbReference type="InterPro" id="IPR036291">
    <property type="entry name" value="NAD(P)-bd_dom_sf"/>
</dbReference>
<dbReference type="GO" id="GO:0016491">
    <property type="term" value="F:oxidoreductase activity"/>
    <property type="evidence" value="ECO:0007669"/>
    <property type="project" value="UniProtKB-KW"/>
</dbReference>
<dbReference type="AlphaFoldDB" id="A0AAV2VXZ4"/>
<dbReference type="EMBL" id="CAOF01000180">
    <property type="protein sequence ID" value="CCO49621.1"/>
    <property type="molecule type" value="Genomic_DNA"/>
</dbReference>
<dbReference type="PANTHER" id="PTHR44196">
    <property type="entry name" value="DEHYDROGENASE/REDUCTASE SDR FAMILY MEMBER 7B"/>
    <property type="match status" value="1"/>
</dbReference>
<reference evidence="4 5" key="1">
    <citation type="journal article" date="2013" name="ISME J.">
        <title>Comparative genomics of pathogenic lineages of Vibrio nigripulchritudo identifies virulence-associated traits.</title>
        <authorList>
            <person name="Goudenege D."/>
            <person name="Labreuche Y."/>
            <person name="Krin E."/>
            <person name="Ansquer D."/>
            <person name="Mangenot S."/>
            <person name="Calteau A."/>
            <person name="Medigue C."/>
            <person name="Mazel D."/>
            <person name="Polz M.F."/>
            <person name="Le Roux F."/>
        </authorList>
    </citation>
    <scope>NUCLEOTIDE SEQUENCE [LARGE SCALE GENOMIC DNA]</scope>
    <source>
        <strain evidence="4 5">SOn1</strain>
    </source>
</reference>
<dbReference type="CDD" id="cd05233">
    <property type="entry name" value="SDR_c"/>
    <property type="match status" value="1"/>
</dbReference>
<dbReference type="PROSITE" id="PS00061">
    <property type="entry name" value="ADH_SHORT"/>
    <property type="match status" value="1"/>
</dbReference>
<evidence type="ECO:0000313" key="4">
    <source>
        <dbReference type="EMBL" id="CCO49621.1"/>
    </source>
</evidence>
<dbReference type="PANTHER" id="PTHR44196:SF1">
    <property type="entry name" value="DEHYDROGENASE_REDUCTASE SDR FAMILY MEMBER 7B"/>
    <property type="match status" value="1"/>
</dbReference>
<sequence>MDFSNRVVLVTGASRGLGEATAKLLAKKGAAVTIISNEPSKLGKVESAILESGGRCLALTCDVKDGEAVQSVVDQTVEKFGKITDLVNNAGVIQPLALIEDTDSDAWKQCVSTHIFGSFHCVKAVIPHFKQQADSSIINISSGASEVPLDGWSGYNCGKAALKIFSSVLHQEVNEYRIRVYSLRPGGVNSRMQDEIRAAKINDIPHANIPKENLMPPIHAAKGITRLIRDTEKQYNGQELDVRHPPLIGDFENEDEGL</sequence>
<evidence type="ECO:0000256" key="3">
    <source>
        <dbReference type="RuleBase" id="RU000363"/>
    </source>
</evidence>
<dbReference type="GO" id="GO:0016020">
    <property type="term" value="C:membrane"/>
    <property type="evidence" value="ECO:0007669"/>
    <property type="project" value="TreeGrafter"/>
</dbReference>
<protein>
    <submittedName>
        <fullName evidence="4">3-OXOACYL-(ACYL CARRIER PROTEIN) REDUCTASE</fullName>
    </submittedName>
</protein>
<organism evidence="4 5">
    <name type="scientific">Vibrio nigripulchritudo SOn1</name>
    <dbReference type="NCBI Taxonomy" id="1238450"/>
    <lineage>
        <taxon>Bacteria</taxon>
        <taxon>Pseudomonadati</taxon>
        <taxon>Pseudomonadota</taxon>
        <taxon>Gammaproteobacteria</taxon>
        <taxon>Vibrionales</taxon>
        <taxon>Vibrionaceae</taxon>
        <taxon>Vibrio</taxon>
    </lineage>
</organism>
<dbReference type="PRINTS" id="PR00080">
    <property type="entry name" value="SDRFAMILY"/>
</dbReference>
<dbReference type="Proteomes" id="UP000018211">
    <property type="component" value="Unassembled WGS sequence"/>
</dbReference>
<comment type="similarity">
    <text evidence="1 3">Belongs to the short-chain dehydrogenases/reductases (SDR) family.</text>
</comment>
<comment type="caution">
    <text evidence="4">The sequence shown here is derived from an EMBL/GenBank/DDBJ whole genome shotgun (WGS) entry which is preliminary data.</text>
</comment>
<dbReference type="RefSeq" id="WP_022613686.1">
    <property type="nucleotide sequence ID" value="NZ_LK391965.1"/>
</dbReference>
<dbReference type="Gene3D" id="3.40.50.720">
    <property type="entry name" value="NAD(P)-binding Rossmann-like Domain"/>
    <property type="match status" value="1"/>
</dbReference>
<name>A0AAV2VXZ4_9VIBR</name>
<accession>A0AAV2VXZ4</accession>
<dbReference type="FunFam" id="3.40.50.720:FF:000084">
    <property type="entry name" value="Short-chain dehydrogenase reductase"/>
    <property type="match status" value="1"/>
</dbReference>
<dbReference type="SUPFAM" id="SSF51735">
    <property type="entry name" value="NAD(P)-binding Rossmann-fold domains"/>
    <property type="match status" value="1"/>
</dbReference>
<evidence type="ECO:0000256" key="2">
    <source>
        <dbReference type="ARBA" id="ARBA00023002"/>
    </source>
</evidence>
<dbReference type="InterPro" id="IPR020904">
    <property type="entry name" value="Sc_DH/Rdtase_CS"/>
</dbReference>
<gene>
    <name evidence="4" type="ORF">VIBNISOn1_840026</name>
</gene>
<evidence type="ECO:0000256" key="1">
    <source>
        <dbReference type="ARBA" id="ARBA00006484"/>
    </source>
</evidence>
<dbReference type="Pfam" id="PF00106">
    <property type="entry name" value="adh_short"/>
    <property type="match status" value="1"/>
</dbReference>
<keyword evidence="2" id="KW-0560">Oxidoreductase</keyword>
<dbReference type="PRINTS" id="PR00081">
    <property type="entry name" value="GDHRDH"/>
</dbReference>
<evidence type="ECO:0000313" key="5">
    <source>
        <dbReference type="Proteomes" id="UP000018211"/>
    </source>
</evidence>
<proteinExistence type="inferred from homology"/>
<dbReference type="InterPro" id="IPR002347">
    <property type="entry name" value="SDR_fam"/>
</dbReference>